<keyword evidence="2" id="KW-1185">Reference proteome</keyword>
<dbReference type="EMBL" id="QICL01000037">
    <property type="protein sequence ID" value="PXV59351.1"/>
    <property type="molecule type" value="Genomic_DNA"/>
</dbReference>
<sequence length="36" mass="4101">MIMEEINLSKILGGARITIARTEMDGLSHSLPEFYY</sequence>
<organism evidence="1 2">
    <name type="scientific">Dysgonomonas alginatilytica</name>
    <dbReference type="NCBI Taxonomy" id="1605892"/>
    <lineage>
        <taxon>Bacteria</taxon>
        <taxon>Pseudomonadati</taxon>
        <taxon>Bacteroidota</taxon>
        <taxon>Bacteroidia</taxon>
        <taxon>Bacteroidales</taxon>
        <taxon>Dysgonomonadaceae</taxon>
        <taxon>Dysgonomonas</taxon>
    </lineage>
</organism>
<comment type="caution">
    <text evidence="1">The sequence shown here is derived from an EMBL/GenBank/DDBJ whole genome shotgun (WGS) entry which is preliminary data.</text>
</comment>
<accession>A0A2V3PKJ4</accession>
<protein>
    <submittedName>
        <fullName evidence="1">Uncharacterized protein</fullName>
    </submittedName>
</protein>
<gene>
    <name evidence="1" type="ORF">CLV62_13717</name>
</gene>
<proteinExistence type="predicted"/>
<dbReference type="Proteomes" id="UP000247973">
    <property type="component" value="Unassembled WGS sequence"/>
</dbReference>
<reference evidence="1 2" key="1">
    <citation type="submission" date="2018-03" db="EMBL/GenBank/DDBJ databases">
        <title>Genomic Encyclopedia of Archaeal and Bacterial Type Strains, Phase II (KMG-II): from individual species to whole genera.</title>
        <authorList>
            <person name="Goeker M."/>
        </authorList>
    </citation>
    <scope>NUCLEOTIDE SEQUENCE [LARGE SCALE GENOMIC DNA]</scope>
    <source>
        <strain evidence="1 2">DSM 100214</strain>
    </source>
</reference>
<evidence type="ECO:0000313" key="2">
    <source>
        <dbReference type="Proteomes" id="UP000247973"/>
    </source>
</evidence>
<dbReference type="AlphaFoldDB" id="A0A2V3PKJ4"/>
<evidence type="ECO:0000313" key="1">
    <source>
        <dbReference type="EMBL" id="PXV59351.1"/>
    </source>
</evidence>
<name>A0A2V3PKJ4_9BACT</name>